<feature type="signal peptide" evidence="1">
    <location>
        <begin position="1"/>
        <end position="18"/>
    </location>
</feature>
<evidence type="ECO:0000313" key="3">
    <source>
        <dbReference type="Proteomes" id="UP001302274"/>
    </source>
</evidence>
<sequence>MRSFFITTLLVISSALHANELEYTLDSAARSYSSGLSVTPTVAYKFSLWGESDSPLEGAIRPKISTEVSPSTYGGKAELEFAPVTFIKLSVARKLLRRFTNFDDDSCRYNNCIGSLNSTDVSINALFKVSAIMGNLKFTKAFYDNKDDKSQKLVDPSTYTLISPNKEIANQIEAIVGTPITDAWFTGVLIQNVELQKGDGNQNGQYLLLKKQNGHTNYVVGAGRFESELKSAKPSFLFTFKYEWK</sequence>
<keyword evidence="1" id="KW-0732">Signal</keyword>
<feature type="chain" id="PRO_5045529937" evidence="1">
    <location>
        <begin position="19"/>
        <end position="245"/>
    </location>
</feature>
<dbReference type="EMBL" id="JAYGJQ010000001">
    <property type="protein sequence ID" value="MEA9356004.1"/>
    <property type="molecule type" value="Genomic_DNA"/>
</dbReference>
<name>A0ABU5VSH0_9BACT</name>
<gene>
    <name evidence="2" type="ORF">SHI21_07325</name>
</gene>
<comment type="caution">
    <text evidence="2">The sequence shown here is derived from an EMBL/GenBank/DDBJ whole genome shotgun (WGS) entry which is preliminary data.</text>
</comment>
<evidence type="ECO:0000313" key="2">
    <source>
        <dbReference type="EMBL" id="MEA9356004.1"/>
    </source>
</evidence>
<evidence type="ECO:0000256" key="1">
    <source>
        <dbReference type="SAM" id="SignalP"/>
    </source>
</evidence>
<organism evidence="2 3">
    <name type="scientific">Bacteriovorax antarcticus</name>
    <dbReference type="NCBI Taxonomy" id="3088717"/>
    <lineage>
        <taxon>Bacteria</taxon>
        <taxon>Pseudomonadati</taxon>
        <taxon>Bdellovibrionota</taxon>
        <taxon>Bacteriovoracia</taxon>
        <taxon>Bacteriovoracales</taxon>
        <taxon>Bacteriovoracaceae</taxon>
        <taxon>Bacteriovorax</taxon>
    </lineage>
</organism>
<dbReference type="Proteomes" id="UP001302274">
    <property type="component" value="Unassembled WGS sequence"/>
</dbReference>
<accession>A0ABU5VSH0</accession>
<keyword evidence="3" id="KW-1185">Reference proteome</keyword>
<proteinExistence type="predicted"/>
<dbReference type="RefSeq" id="WP_323575651.1">
    <property type="nucleotide sequence ID" value="NZ_JAYGJQ010000001.1"/>
</dbReference>
<protein>
    <submittedName>
        <fullName evidence="2">Uncharacterized protein</fullName>
    </submittedName>
</protein>
<reference evidence="2 3" key="1">
    <citation type="submission" date="2023-11" db="EMBL/GenBank/DDBJ databases">
        <title>A Novel Polar Bacteriovorax (B. antarcticus) Isolated from the Biocrust in Antarctica.</title>
        <authorList>
            <person name="Mun W."/>
            <person name="Choi S.Y."/>
            <person name="Mitchell R.J."/>
        </authorList>
    </citation>
    <scope>NUCLEOTIDE SEQUENCE [LARGE SCALE GENOMIC DNA]</scope>
    <source>
        <strain evidence="2 3">PP10</strain>
    </source>
</reference>